<dbReference type="AlphaFoldDB" id="K9UQ45"/>
<keyword evidence="1" id="KW-0812">Transmembrane</keyword>
<evidence type="ECO:0000256" key="1">
    <source>
        <dbReference type="SAM" id="Phobius"/>
    </source>
</evidence>
<proteinExistence type="predicted"/>
<evidence type="ECO:0000313" key="2">
    <source>
        <dbReference type="EMBL" id="AFY96930.1"/>
    </source>
</evidence>
<gene>
    <name evidence="2" type="ORF">Cha6605_6094</name>
</gene>
<reference evidence="2 3" key="1">
    <citation type="submission" date="2012-05" db="EMBL/GenBank/DDBJ databases">
        <title>Noncontiguous Finished plasmid 1 of genome of Chamaesiphon sp. PCC 6605.</title>
        <authorList>
            <consortium name="US DOE Joint Genome Institute"/>
            <person name="Gugger M."/>
            <person name="Coursin T."/>
            <person name="Rippka R."/>
            <person name="Tandeau De Marsac N."/>
            <person name="Huntemann M."/>
            <person name="Wei C.-L."/>
            <person name="Han J."/>
            <person name="Detter J.C."/>
            <person name="Han C."/>
            <person name="Tapia R."/>
            <person name="Chen A."/>
            <person name="Kyrpides N."/>
            <person name="Mavromatis K."/>
            <person name="Markowitz V."/>
            <person name="Szeto E."/>
            <person name="Ivanova N."/>
            <person name="Pagani I."/>
            <person name="Pati A."/>
            <person name="Goodwin L."/>
            <person name="Nordberg H.P."/>
            <person name="Cantor M.N."/>
            <person name="Hua S.X."/>
            <person name="Woyke T."/>
            <person name="Kerfeld C.A."/>
        </authorList>
    </citation>
    <scope>NUCLEOTIDE SEQUENCE [LARGE SCALE GENOMIC DNA]</scope>
    <source>
        <strain evidence="3">ATCC 27169 / PCC 6605</strain>
        <plasmid evidence="3">Plasmid pCHA6605.01</plasmid>
    </source>
</reference>
<keyword evidence="1" id="KW-0472">Membrane</keyword>
<keyword evidence="1" id="KW-1133">Transmembrane helix</keyword>
<keyword evidence="2" id="KW-0614">Plasmid</keyword>
<sequence>MTHSNYHSEESRVRSYSVMRLSVRSLVLTTIFVYILCVLFIAFAPRVATILFGYTLHADLINIVRSVGWDSLITGLCVWSVGNGLYAVFMAQIYNRLVS</sequence>
<dbReference type="Pfam" id="PF18926">
    <property type="entry name" value="DUF5676"/>
    <property type="match status" value="1"/>
</dbReference>
<dbReference type="HOGENOM" id="CLU_181345_0_0_3"/>
<feature type="transmembrane region" description="Helical" evidence="1">
    <location>
        <begin position="72"/>
        <end position="94"/>
    </location>
</feature>
<protein>
    <submittedName>
        <fullName evidence="2">Uncharacterized protein</fullName>
    </submittedName>
</protein>
<name>K9UQ45_CHAP6</name>
<accession>K9UQ45</accession>
<feature type="transmembrane region" description="Helical" evidence="1">
    <location>
        <begin position="21"/>
        <end position="44"/>
    </location>
</feature>
<organism evidence="2 3">
    <name type="scientific">Chamaesiphon minutus (strain ATCC 27169 / PCC 6605)</name>
    <dbReference type="NCBI Taxonomy" id="1173020"/>
    <lineage>
        <taxon>Bacteria</taxon>
        <taxon>Bacillati</taxon>
        <taxon>Cyanobacteriota</taxon>
        <taxon>Cyanophyceae</taxon>
        <taxon>Gomontiellales</taxon>
        <taxon>Chamaesiphonaceae</taxon>
        <taxon>Chamaesiphon</taxon>
    </lineage>
</organism>
<dbReference type="Proteomes" id="UP000010366">
    <property type="component" value="Plasmid pCHA6605.01"/>
</dbReference>
<keyword evidence="3" id="KW-1185">Reference proteome</keyword>
<dbReference type="EMBL" id="CP003601">
    <property type="protein sequence ID" value="AFY96930.1"/>
    <property type="molecule type" value="Genomic_DNA"/>
</dbReference>
<geneLocation type="plasmid" evidence="2 3">
    <name>pCHA6605.01</name>
</geneLocation>
<dbReference type="OrthoDB" id="573911at2"/>
<evidence type="ECO:0000313" key="3">
    <source>
        <dbReference type="Proteomes" id="UP000010366"/>
    </source>
</evidence>
<dbReference type="InterPro" id="IPR044020">
    <property type="entry name" value="DUF5676"/>
</dbReference>
<dbReference type="RefSeq" id="WP_015328817.1">
    <property type="nucleotide sequence ID" value="NC_020053.1"/>
</dbReference>
<dbReference type="KEGG" id="cmp:Cha6605_6094"/>